<organism evidence="4 5">
    <name type="scientific">Microbacterium oxydans</name>
    <dbReference type="NCBI Taxonomy" id="82380"/>
    <lineage>
        <taxon>Bacteria</taxon>
        <taxon>Bacillati</taxon>
        <taxon>Actinomycetota</taxon>
        <taxon>Actinomycetes</taxon>
        <taxon>Micrococcales</taxon>
        <taxon>Microbacteriaceae</taxon>
        <taxon>Microbacterium</taxon>
    </lineage>
</organism>
<feature type="transmembrane region" description="Helical" evidence="2">
    <location>
        <begin position="130"/>
        <end position="151"/>
    </location>
</feature>
<keyword evidence="2" id="KW-1133">Transmembrane helix</keyword>
<feature type="transmembrane region" description="Helical" evidence="2">
    <location>
        <begin position="90"/>
        <end position="109"/>
    </location>
</feature>
<dbReference type="RefSeq" id="WP_045279638.1">
    <property type="nucleotide sequence ID" value="NZ_JYIW01000025.1"/>
</dbReference>
<feature type="transmembrane region" description="Helical" evidence="2">
    <location>
        <begin position="12"/>
        <end position="35"/>
    </location>
</feature>
<accession>A0A0F0LB81</accession>
<dbReference type="InterPro" id="IPR050300">
    <property type="entry name" value="GDXG_lipolytic_enzyme"/>
</dbReference>
<comment type="caution">
    <text evidence="4">The sequence shown here is derived from an EMBL/GenBank/DDBJ whole genome shotgun (WGS) entry which is preliminary data.</text>
</comment>
<dbReference type="AlphaFoldDB" id="A0A0F0LB81"/>
<dbReference type="PANTHER" id="PTHR48081:SF6">
    <property type="entry name" value="PEPTIDASE S9 PROLYL OLIGOPEPTIDASE CATALYTIC DOMAIN-CONTAINING PROTEIN"/>
    <property type="match status" value="1"/>
</dbReference>
<evidence type="ECO:0000313" key="5">
    <source>
        <dbReference type="Proteomes" id="UP000033640"/>
    </source>
</evidence>
<sequence>MRHPRLPSRGRNETVGLILFGLASMLLMWLEFFIVRHRVPLAFASAALSIIIAVAILRRQRDARRIAVAVVAGAGAVSQLLWIATLQYVLFIAALVITIVLTVALWVIAWSQNRRKRSEHRSVLTVITRATGLVAGSLAVLLSAGMTVVAIDPTPVAVALQESSASGNSFEPHAPTETRVEKGVQLTSVLQYGSTYPNSYLDVYIADNDPTVDRPTFVVVHGGGFIIGDKATGDPNSPVSESAMFAVNSQPLLENGYNVVAINYGLAPQVPYPVPVRQLGEAIQYLTVHADELGLNMDAVVLSGSSAGGHIVGQYVNIQTDPAYAEEAGIEATINVDALKAVVLDSAALDASRAGATQLPELSRDLLFDLALRSYVGTSRDTIAQSNIITYANSAWPPAFIADGNTGSFPDQARDLSAKLDAAGVDNELLIPPVRDAVLVHGYMSEVSPWRDQYNERKIAFLEKSLTPEETTG</sequence>
<evidence type="ECO:0000313" key="4">
    <source>
        <dbReference type="EMBL" id="KJL28811.1"/>
    </source>
</evidence>
<protein>
    <submittedName>
        <fullName evidence="4">Carboxylesterase NlhH</fullName>
        <ecNumber evidence="4">3.1.1.1</ecNumber>
    </submittedName>
</protein>
<dbReference type="InterPro" id="IPR049492">
    <property type="entry name" value="BD-FAE-like_dom"/>
</dbReference>
<evidence type="ECO:0000256" key="2">
    <source>
        <dbReference type="SAM" id="Phobius"/>
    </source>
</evidence>
<dbReference type="EMBL" id="JYIW01000025">
    <property type="protein sequence ID" value="KJL28811.1"/>
    <property type="molecule type" value="Genomic_DNA"/>
</dbReference>
<evidence type="ECO:0000259" key="3">
    <source>
        <dbReference type="Pfam" id="PF20434"/>
    </source>
</evidence>
<evidence type="ECO:0000256" key="1">
    <source>
        <dbReference type="ARBA" id="ARBA00022801"/>
    </source>
</evidence>
<reference evidence="4 5" key="1">
    <citation type="submission" date="2015-02" db="EMBL/GenBank/DDBJ databases">
        <title>Draft genome sequences of ten Microbacterium spp. with emphasis on heavy metal contaminated environments.</title>
        <authorList>
            <person name="Corretto E."/>
        </authorList>
    </citation>
    <scope>NUCLEOTIDE SEQUENCE [LARGE SCALE GENOMIC DNA]</scope>
    <source>
        <strain evidence="4 5">BEL4b</strain>
    </source>
</reference>
<dbReference type="EC" id="3.1.1.1" evidence="4"/>
<dbReference type="GO" id="GO:0106435">
    <property type="term" value="F:carboxylesterase activity"/>
    <property type="evidence" value="ECO:0007669"/>
    <property type="project" value="UniProtKB-EC"/>
</dbReference>
<keyword evidence="2" id="KW-0812">Transmembrane</keyword>
<dbReference type="InterPro" id="IPR029058">
    <property type="entry name" value="AB_hydrolase_fold"/>
</dbReference>
<keyword evidence="1 4" id="KW-0378">Hydrolase</keyword>
<feature type="transmembrane region" description="Helical" evidence="2">
    <location>
        <begin position="41"/>
        <end position="57"/>
    </location>
</feature>
<dbReference type="Gene3D" id="3.40.50.1820">
    <property type="entry name" value="alpha/beta hydrolase"/>
    <property type="match status" value="1"/>
</dbReference>
<dbReference type="SUPFAM" id="SSF53474">
    <property type="entry name" value="alpha/beta-Hydrolases"/>
    <property type="match status" value="1"/>
</dbReference>
<proteinExistence type="predicted"/>
<dbReference type="OrthoDB" id="9803828at2"/>
<dbReference type="PATRIC" id="fig|82380.11.peg.2328"/>
<feature type="transmembrane region" description="Helical" evidence="2">
    <location>
        <begin position="66"/>
        <end position="84"/>
    </location>
</feature>
<name>A0A0F0LB81_9MICO</name>
<dbReference type="Pfam" id="PF20434">
    <property type="entry name" value="BD-FAE"/>
    <property type="match status" value="1"/>
</dbReference>
<feature type="domain" description="BD-FAE-like" evidence="3">
    <location>
        <begin position="201"/>
        <end position="408"/>
    </location>
</feature>
<gene>
    <name evidence="4" type="primary">nlhH_3</name>
    <name evidence="4" type="ORF">RS83_02292</name>
</gene>
<dbReference type="Proteomes" id="UP000033640">
    <property type="component" value="Unassembled WGS sequence"/>
</dbReference>
<dbReference type="PANTHER" id="PTHR48081">
    <property type="entry name" value="AB HYDROLASE SUPERFAMILY PROTEIN C4A8.06C"/>
    <property type="match status" value="1"/>
</dbReference>
<keyword evidence="2" id="KW-0472">Membrane</keyword>